<feature type="compositionally biased region" description="Basic and acidic residues" evidence="1">
    <location>
        <begin position="66"/>
        <end position="84"/>
    </location>
</feature>
<dbReference type="AlphaFoldDB" id="A0A841F9A9"/>
<gene>
    <name evidence="2" type="ORF">HNR73_000683</name>
</gene>
<keyword evidence="3" id="KW-1185">Reference proteome</keyword>
<proteinExistence type="predicted"/>
<comment type="caution">
    <text evidence="2">The sequence shown here is derived from an EMBL/GenBank/DDBJ whole genome shotgun (WGS) entry which is preliminary data.</text>
</comment>
<organism evidence="2 3">
    <name type="scientific">Phytomonospora endophytica</name>
    <dbReference type="NCBI Taxonomy" id="714109"/>
    <lineage>
        <taxon>Bacteria</taxon>
        <taxon>Bacillati</taxon>
        <taxon>Actinomycetota</taxon>
        <taxon>Actinomycetes</taxon>
        <taxon>Micromonosporales</taxon>
        <taxon>Micromonosporaceae</taxon>
        <taxon>Phytomonospora</taxon>
    </lineage>
</organism>
<feature type="compositionally biased region" description="Basic and acidic residues" evidence="1">
    <location>
        <begin position="1"/>
        <end position="10"/>
    </location>
</feature>
<accession>A0A841F9A9</accession>
<feature type="region of interest" description="Disordered" evidence="1">
    <location>
        <begin position="66"/>
        <end position="100"/>
    </location>
</feature>
<dbReference type="EMBL" id="JACHGT010000002">
    <property type="protein sequence ID" value="MBB6032836.1"/>
    <property type="molecule type" value="Genomic_DNA"/>
</dbReference>
<evidence type="ECO:0000256" key="1">
    <source>
        <dbReference type="SAM" id="MobiDB-lite"/>
    </source>
</evidence>
<dbReference type="Proteomes" id="UP000548476">
    <property type="component" value="Unassembled WGS sequence"/>
</dbReference>
<sequence length="100" mass="10938">MPTDPARRTSTDAYGTLRPAASEAPPEFDGDYVDDAAVWAPAKRAVPPVLGRYERDTGKPLMRYDDQVDEGRDESAGAKKKDAFDDGWQDDNGSAIDISF</sequence>
<feature type="region of interest" description="Disordered" evidence="1">
    <location>
        <begin position="1"/>
        <end position="29"/>
    </location>
</feature>
<name>A0A841F9A9_9ACTN</name>
<reference evidence="2 3" key="1">
    <citation type="submission" date="2020-08" db="EMBL/GenBank/DDBJ databases">
        <title>Genomic Encyclopedia of Type Strains, Phase IV (KMG-IV): sequencing the most valuable type-strain genomes for metagenomic binning, comparative biology and taxonomic classification.</title>
        <authorList>
            <person name="Goeker M."/>
        </authorList>
    </citation>
    <scope>NUCLEOTIDE SEQUENCE [LARGE SCALE GENOMIC DNA]</scope>
    <source>
        <strain evidence="2 3">YIM 65646</strain>
    </source>
</reference>
<protein>
    <submittedName>
        <fullName evidence="2">Uncharacterized protein</fullName>
    </submittedName>
</protein>
<evidence type="ECO:0000313" key="3">
    <source>
        <dbReference type="Proteomes" id="UP000548476"/>
    </source>
</evidence>
<dbReference type="RefSeq" id="WP_184785771.1">
    <property type="nucleotide sequence ID" value="NZ_BONT01000018.1"/>
</dbReference>
<evidence type="ECO:0000313" key="2">
    <source>
        <dbReference type="EMBL" id="MBB6032836.1"/>
    </source>
</evidence>